<dbReference type="WBParaSite" id="TMUE_3000010788.2">
    <property type="protein sequence ID" value="TMUE_3000010788.2"/>
    <property type="gene ID" value="WBGene00286605"/>
</dbReference>
<reference evidence="3" key="3">
    <citation type="submission" date="2019-12" db="UniProtKB">
        <authorList>
            <consortium name="WormBaseParasite"/>
        </authorList>
    </citation>
    <scope>IDENTIFICATION</scope>
</reference>
<evidence type="ECO:0000313" key="4">
    <source>
        <dbReference type="WBParaSite" id="TMUE_3000010788.2"/>
    </source>
</evidence>
<evidence type="ECO:0000313" key="3">
    <source>
        <dbReference type="WBParaSite" id="TMUE_3000010788.1"/>
    </source>
</evidence>
<keyword evidence="2" id="KW-1185">Reference proteome</keyword>
<protein>
    <submittedName>
        <fullName evidence="3 4">Uncharacterized protein</fullName>
    </submittedName>
</protein>
<accession>A0A5S6QUI9</accession>
<reference evidence="2" key="2">
    <citation type="submission" date="2014-03" db="EMBL/GenBank/DDBJ databases">
        <title>The whipworm genome and dual-species transcriptomics of an intimate host-pathogen interaction.</title>
        <authorList>
            <person name="Foth B.J."/>
            <person name="Tsai I.J."/>
            <person name="Reid A.J."/>
            <person name="Bancroft A.J."/>
            <person name="Nichol S."/>
            <person name="Tracey A."/>
            <person name="Holroyd N."/>
            <person name="Cotton J.A."/>
            <person name="Stanley E.J."/>
            <person name="Zarowiecki M."/>
            <person name="Liu J.Z."/>
            <person name="Huckvale T."/>
            <person name="Cooper P.J."/>
            <person name="Grencis R.K."/>
            <person name="Berriman M."/>
        </authorList>
    </citation>
    <scope>NUCLEOTIDE SEQUENCE [LARGE SCALE GENOMIC DNA]</scope>
    <source>
        <strain evidence="2">Edinburgh</strain>
    </source>
</reference>
<proteinExistence type="predicted"/>
<dbReference type="WBParaSite" id="TMUE_3000010788.1">
    <property type="protein sequence ID" value="TMUE_3000010788.1"/>
    <property type="gene ID" value="WBGene00286605"/>
</dbReference>
<feature type="region of interest" description="Disordered" evidence="1">
    <location>
        <begin position="79"/>
        <end position="116"/>
    </location>
</feature>
<dbReference type="Proteomes" id="UP000046395">
    <property type="component" value="Unassembled WGS sequence"/>
</dbReference>
<evidence type="ECO:0000313" key="2">
    <source>
        <dbReference type="Proteomes" id="UP000046395"/>
    </source>
</evidence>
<feature type="compositionally biased region" description="Basic and acidic residues" evidence="1">
    <location>
        <begin position="83"/>
        <end position="109"/>
    </location>
</feature>
<organism evidence="2 3">
    <name type="scientific">Trichuris muris</name>
    <name type="common">Mouse whipworm</name>
    <dbReference type="NCBI Taxonomy" id="70415"/>
    <lineage>
        <taxon>Eukaryota</taxon>
        <taxon>Metazoa</taxon>
        <taxon>Ecdysozoa</taxon>
        <taxon>Nematoda</taxon>
        <taxon>Enoplea</taxon>
        <taxon>Dorylaimia</taxon>
        <taxon>Trichinellida</taxon>
        <taxon>Trichuridae</taxon>
        <taxon>Trichuris</taxon>
    </lineage>
</organism>
<dbReference type="AlphaFoldDB" id="A0A5S6QUI9"/>
<evidence type="ECO:0000256" key="1">
    <source>
        <dbReference type="SAM" id="MobiDB-lite"/>
    </source>
</evidence>
<sequence length="116" mass="13797">MEVVWKVQGRWKDAQRSEARDPPAKQVRITIGDTVVKVDIATIRCYVHRREVDAYRDDCLFLCPCCCKCFESYYQAGRTNNRNYRDNDRTSKTMRTLDKQNEAKQRIDHSPFLQFK</sequence>
<name>A0A5S6QUI9_TRIMR</name>
<reference evidence="2" key="1">
    <citation type="submission" date="2013-11" db="EMBL/GenBank/DDBJ databases">
        <authorList>
            <person name="Aslett M."/>
        </authorList>
    </citation>
    <scope>NUCLEOTIDE SEQUENCE [LARGE SCALE GENOMIC DNA]</scope>
    <source>
        <strain evidence="2">Edinburgh</strain>
    </source>
</reference>